<reference evidence="2 3" key="1">
    <citation type="journal article" date="2015" name="Fungal Genet. Biol.">
        <title>Evolution of novel wood decay mechanisms in Agaricales revealed by the genome sequences of Fistulina hepatica and Cylindrobasidium torrendii.</title>
        <authorList>
            <person name="Floudas D."/>
            <person name="Held B.W."/>
            <person name="Riley R."/>
            <person name="Nagy L.G."/>
            <person name="Koehler G."/>
            <person name="Ransdell A.S."/>
            <person name="Younus H."/>
            <person name="Chow J."/>
            <person name="Chiniquy J."/>
            <person name="Lipzen A."/>
            <person name="Tritt A."/>
            <person name="Sun H."/>
            <person name="Haridas S."/>
            <person name="LaButti K."/>
            <person name="Ohm R.A."/>
            <person name="Kues U."/>
            <person name="Blanchette R.A."/>
            <person name="Grigoriev I.V."/>
            <person name="Minto R.E."/>
            <person name="Hibbett D.S."/>
        </authorList>
    </citation>
    <scope>NUCLEOTIDE SEQUENCE [LARGE SCALE GENOMIC DNA]</scope>
    <source>
        <strain evidence="2 3">ATCC 64428</strain>
    </source>
</reference>
<protein>
    <recommendedName>
        <fullName evidence="4">TLC domain-containing protein</fullName>
    </recommendedName>
</protein>
<feature type="transmembrane region" description="Helical" evidence="1">
    <location>
        <begin position="146"/>
        <end position="168"/>
    </location>
</feature>
<feature type="transmembrane region" description="Helical" evidence="1">
    <location>
        <begin position="188"/>
        <end position="208"/>
    </location>
</feature>
<dbReference type="OrthoDB" id="341353at2759"/>
<sequence>MLLDTPTPAYGVFIPSLLFLCSVYLFLSRHYPHRKTRSWILTTWTAAFMSIFSLPYLRLYLATGTRASHTFFQAYLLSDLTIGAFQYREHINMSTGWIHHMLYIVIVEYAIRNGWAHVFCLCAIMELPTFLLGLAHLHPQLRANILFAVSFFTTRILFHIIVCVSYLTPCLPHIPPLLKLSSVPVDPFAQSIPGFVLAVIFPMHAIWFRGCIRGFVHRHHARGAVQVVVTSKPLSKDADSSLRLRIASWARAYALRGQGMRRQRLLRAWHIHRARETGIHVRRVISAYRATVWDYIPTRDRLFNFVGLGPPSSPGQGSVAHTE</sequence>
<dbReference type="EMBL" id="KN881929">
    <property type="protein sequence ID" value="KIY47739.1"/>
    <property type="molecule type" value="Genomic_DNA"/>
</dbReference>
<name>A0A0D7ABE4_9AGAR</name>
<keyword evidence="1" id="KW-0812">Transmembrane</keyword>
<proteinExistence type="predicted"/>
<evidence type="ECO:0000313" key="3">
    <source>
        <dbReference type="Proteomes" id="UP000054144"/>
    </source>
</evidence>
<dbReference type="Proteomes" id="UP000054144">
    <property type="component" value="Unassembled WGS sequence"/>
</dbReference>
<feature type="transmembrane region" description="Helical" evidence="1">
    <location>
        <begin position="6"/>
        <end position="27"/>
    </location>
</feature>
<feature type="transmembrane region" description="Helical" evidence="1">
    <location>
        <begin position="115"/>
        <end position="134"/>
    </location>
</feature>
<keyword evidence="3" id="KW-1185">Reference proteome</keyword>
<keyword evidence="1" id="KW-0472">Membrane</keyword>
<evidence type="ECO:0008006" key="4">
    <source>
        <dbReference type="Google" id="ProtNLM"/>
    </source>
</evidence>
<evidence type="ECO:0000313" key="2">
    <source>
        <dbReference type="EMBL" id="KIY47739.1"/>
    </source>
</evidence>
<feature type="transmembrane region" description="Helical" evidence="1">
    <location>
        <begin position="39"/>
        <end position="57"/>
    </location>
</feature>
<gene>
    <name evidence="2" type="ORF">FISHEDRAFT_65989</name>
</gene>
<organism evidence="2 3">
    <name type="scientific">Fistulina hepatica ATCC 64428</name>
    <dbReference type="NCBI Taxonomy" id="1128425"/>
    <lineage>
        <taxon>Eukaryota</taxon>
        <taxon>Fungi</taxon>
        <taxon>Dikarya</taxon>
        <taxon>Basidiomycota</taxon>
        <taxon>Agaricomycotina</taxon>
        <taxon>Agaricomycetes</taxon>
        <taxon>Agaricomycetidae</taxon>
        <taxon>Agaricales</taxon>
        <taxon>Fistulinaceae</taxon>
        <taxon>Fistulina</taxon>
    </lineage>
</organism>
<keyword evidence="1" id="KW-1133">Transmembrane helix</keyword>
<dbReference type="AlphaFoldDB" id="A0A0D7ABE4"/>
<accession>A0A0D7ABE4</accession>
<evidence type="ECO:0000256" key="1">
    <source>
        <dbReference type="SAM" id="Phobius"/>
    </source>
</evidence>